<evidence type="ECO:0000256" key="6">
    <source>
        <dbReference type="ARBA" id="ARBA00023136"/>
    </source>
</evidence>
<comment type="caution">
    <text evidence="8">The sequence shown here is derived from an EMBL/GenBank/DDBJ whole genome shotgun (WGS) entry which is preliminary data.</text>
</comment>
<dbReference type="EMBL" id="JBBLZC010000001">
    <property type="protein sequence ID" value="MEK0081596.1"/>
    <property type="molecule type" value="Genomic_DNA"/>
</dbReference>
<dbReference type="Gene3D" id="2.40.50.100">
    <property type="match status" value="1"/>
</dbReference>
<keyword evidence="5 8" id="KW-0067">ATP-binding</keyword>
<feature type="domain" description="ABC transporter" evidence="7">
    <location>
        <begin position="4"/>
        <end position="239"/>
    </location>
</feature>
<dbReference type="Proteomes" id="UP001375743">
    <property type="component" value="Unassembled WGS sequence"/>
</dbReference>
<keyword evidence="2" id="KW-0813">Transport</keyword>
<dbReference type="Pfam" id="PF08402">
    <property type="entry name" value="TOBE_2"/>
    <property type="match status" value="1"/>
</dbReference>
<dbReference type="PANTHER" id="PTHR43875:SF1">
    <property type="entry name" value="OSMOPROTECTIVE COMPOUNDS UPTAKE ATP-BINDING PROTEIN GGTA"/>
    <property type="match status" value="1"/>
</dbReference>
<evidence type="ECO:0000256" key="4">
    <source>
        <dbReference type="ARBA" id="ARBA00022741"/>
    </source>
</evidence>
<evidence type="ECO:0000256" key="5">
    <source>
        <dbReference type="ARBA" id="ARBA00022840"/>
    </source>
</evidence>
<dbReference type="InterPro" id="IPR013611">
    <property type="entry name" value="Transp-assoc_OB_typ2"/>
</dbReference>
<reference evidence="8 9" key="1">
    <citation type="submission" date="2024-01" db="EMBL/GenBank/DDBJ databases">
        <title>Multi-omics insights into the function and evolution of sodium benzoate biodegradation pathways in Benzoatithermus flavus gen. nov., sp. nov. from hot spring.</title>
        <authorList>
            <person name="Hu C.-J."/>
            <person name="Li W.-J."/>
        </authorList>
    </citation>
    <scope>NUCLEOTIDE SEQUENCE [LARGE SCALE GENOMIC DNA]</scope>
    <source>
        <strain evidence="8 9">SYSU G07066</strain>
    </source>
</reference>
<keyword evidence="6" id="KW-0472">Membrane</keyword>
<dbReference type="PROSITE" id="PS50893">
    <property type="entry name" value="ABC_TRANSPORTER_2"/>
    <property type="match status" value="1"/>
</dbReference>
<proteinExistence type="inferred from homology"/>
<dbReference type="InterPro" id="IPR027417">
    <property type="entry name" value="P-loop_NTPase"/>
</dbReference>
<gene>
    <name evidence="8" type="ORF">U1T56_00405</name>
</gene>
<evidence type="ECO:0000259" key="7">
    <source>
        <dbReference type="PROSITE" id="PS50893"/>
    </source>
</evidence>
<dbReference type="RefSeq" id="WP_418157448.1">
    <property type="nucleotide sequence ID" value="NZ_JBBLZC010000001.1"/>
</dbReference>
<evidence type="ECO:0000256" key="3">
    <source>
        <dbReference type="ARBA" id="ARBA00022475"/>
    </source>
</evidence>
<dbReference type="CDD" id="cd03259">
    <property type="entry name" value="ABC_Carb_Solutes_like"/>
    <property type="match status" value="1"/>
</dbReference>
<dbReference type="SUPFAM" id="SSF52540">
    <property type="entry name" value="P-loop containing nucleoside triphosphate hydrolases"/>
    <property type="match status" value="1"/>
</dbReference>
<keyword evidence="4" id="KW-0547">Nucleotide-binding</keyword>
<keyword evidence="9" id="KW-1185">Reference proteome</keyword>
<dbReference type="SMART" id="SM00382">
    <property type="entry name" value="AAA"/>
    <property type="match status" value="1"/>
</dbReference>
<dbReference type="InterPro" id="IPR008995">
    <property type="entry name" value="Mo/tungstate-bd_C_term_dom"/>
</dbReference>
<evidence type="ECO:0000313" key="9">
    <source>
        <dbReference type="Proteomes" id="UP001375743"/>
    </source>
</evidence>
<evidence type="ECO:0000313" key="8">
    <source>
        <dbReference type="EMBL" id="MEK0081596.1"/>
    </source>
</evidence>
<dbReference type="PANTHER" id="PTHR43875">
    <property type="entry name" value="MALTODEXTRIN IMPORT ATP-BINDING PROTEIN MSMX"/>
    <property type="match status" value="1"/>
</dbReference>
<protein>
    <submittedName>
        <fullName evidence="8">ABC transporter ATP-binding protein</fullName>
    </submittedName>
</protein>
<comment type="similarity">
    <text evidence="1">Belongs to the ABC transporter superfamily.</text>
</comment>
<dbReference type="Pfam" id="PF00005">
    <property type="entry name" value="ABC_tran"/>
    <property type="match status" value="1"/>
</dbReference>
<dbReference type="InterPro" id="IPR047641">
    <property type="entry name" value="ABC_transpr_MalK/UgpC-like"/>
</dbReference>
<evidence type="ECO:0000256" key="2">
    <source>
        <dbReference type="ARBA" id="ARBA00022448"/>
    </source>
</evidence>
<organism evidence="8 9">
    <name type="scientific">Benzoatithermus flavus</name>
    <dbReference type="NCBI Taxonomy" id="3108223"/>
    <lineage>
        <taxon>Bacteria</taxon>
        <taxon>Pseudomonadati</taxon>
        <taxon>Pseudomonadota</taxon>
        <taxon>Alphaproteobacteria</taxon>
        <taxon>Geminicoccales</taxon>
        <taxon>Geminicoccaceae</taxon>
        <taxon>Benzoatithermus</taxon>
    </lineage>
</organism>
<dbReference type="GO" id="GO:0005524">
    <property type="term" value="F:ATP binding"/>
    <property type="evidence" value="ECO:0007669"/>
    <property type="project" value="UniProtKB-KW"/>
</dbReference>
<dbReference type="InterPro" id="IPR003593">
    <property type="entry name" value="AAA+_ATPase"/>
</dbReference>
<evidence type="ECO:0000256" key="1">
    <source>
        <dbReference type="ARBA" id="ARBA00005417"/>
    </source>
</evidence>
<dbReference type="Gene3D" id="3.40.50.300">
    <property type="entry name" value="P-loop containing nucleotide triphosphate hydrolases"/>
    <property type="match status" value="1"/>
</dbReference>
<accession>A0ABU8XKL6</accession>
<dbReference type="SUPFAM" id="SSF50331">
    <property type="entry name" value="MOP-like"/>
    <property type="match status" value="1"/>
</dbReference>
<dbReference type="Gene3D" id="2.40.50.140">
    <property type="entry name" value="Nucleic acid-binding proteins"/>
    <property type="match status" value="1"/>
</dbReference>
<dbReference type="InterPro" id="IPR012340">
    <property type="entry name" value="NA-bd_OB-fold"/>
</dbReference>
<keyword evidence="3" id="KW-1003">Cell membrane</keyword>
<name>A0ABU8XKL6_9PROT</name>
<dbReference type="InterPro" id="IPR003439">
    <property type="entry name" value="ABC_transporter-like_ATP-bd"/>
</dbReference>
<dbReference type="InterPro" id="IPR015853">
    <property type="entry name" value="ABC_transpr_FbpC"/>
</dbReference>
<sequence>MASLVLDQVTKTYPARGKPAVLAVDRLNLTVNDGEIVGLLGSSGCGKTSTLRMIAGFEGVTSGSIRIGERPVHMLLPKDRGVAMAFEGYALYPPLTIRDNIGFALLRERRPRAEIAARVGEIARLLEIEDILDRYPPTISAGQQQRTSLARALIRRAPVSLLDEPMSQLEPQLRAILRARIKDYLIEHKLTTVFVTHDQTEAIALADRIAVMEQGVLQQFATPQALKEEPANLFVASFIGEPPMNILDVRPADGGLAVLGLDGRPAFHVALAAPMTARLAAHARQGGLKLGIRPHRVRVGDPRGLAATVVSNQWLGDQTHLALDLAGCFLVVVAHGHVRSAIGEQVPVGLPLAAMHVFDAESGNALVHGLDTREAAAA</sequence>